<dbReference type="EMBL" id="JAOTJD010000071">
    <property type="protein sequence ID" value="MFD3266623.1"/>
    <property type="molecule type" value="Genomic_DNA"/>
</dbReference>
<evidence type="ECO:0000259" key="1">
    <source>
        <dbReference type="Pfam" id="PF18602"/>
    </source>
</evidence>
<dbReference type="Proteomes" id="UP001598130">
    <property type="component" value="Unassembled WGS sequence"/>
</dbReference>
<protein>
    <submittedName>
        <fullName evidence="2">Rap1a/Tai family immunity protein</fullName>
    </submittedName>
</protein>
<feature type="domain" description="Rap1a immunity protein" evidence="1">
    <location>
        <begin position="26"/>
        <end position="112"/>
    </location>
</feature>
<sequence>MSWLLILSLVTALPPAPQSVQGFISTEDLTVLCAPQNDSPALCLGYLVGAVDQLLAGQARRPATRRTICPPANLSAEAVQTALLLRLGRDRANRPQAAADAIRQAVEAEYACPLGAGVRPGR</sequence>
<name>A0ABW6D0B1_9CAUL</name>
<evidence type="ECO:0000313" key="3">
    <source>
        <dbReference type="Proteomes" id="UP001598130"/>
    </source>
</evidence>
<proteinExistence type="predicted"/>
<dbReference type="Gene3D" id="1.10.890.40">
    <property type="match status" value="1"/>
</dbReference>
<gene>
    <name evidence="2" type="ORF">OCL97_22010</name>
</gene>
<dbReference type="Pfam" id="PF18602">
    <property type="entry name" value="Rap1a"/>
    <property type="match status" value="1"/>
</dbReference>
<comment type="caution">
    <text evidence="2">The sequence shown here is derived from an EMBL/GenBank/DDBJ whole genome shotgun (WGS) entry which is preliminary data.</text>
</comment>
<keyword evidence="3" id="KW-1185">Reference proteome</keyword>
<reference evidence="2 3" key="1">
    <citation type="submission" date="2022-09" db="EMBL/GenBank/DDBJ databases">
        <title>New species of Phenylobacterium.</title>
        <authorList>
            <person name="Mieszkin S."/>
        </authorList>
    </citation>
    <scope>NUCLEOTIDE SEQUENCE [LARGE SCALE GENOMIC DNA]</scope>
    <source>
        <strain evidence="2 3">HK31-G</strain>
    </source>
</reference>
<organism evidence="2 3">
    <name type="scientific">Phenylobacterium ferrooxidans</name>
    <dbReference type="NCBI Taxonomy" id="2982689"/>
    <lineage>
        <taxon>Bacteria</taxon>
        <taxon>Pseudomonadati</taxon>
        <taxon>Pseudomonadota</taxon>
        <taxon>Alphaproteobacteria</taxon>
        <taxon>Caulobacterales</taxon>
        <taxon>Caulobacteraceae</taxon>
        <taxon>Phenylobacterium</taxon>
    </lineage>
</organism>
<evidence type="ECO:0000313" key="2">
    <source>
        <dbReference type="EMBL" id="MFD3266623.1"/>
    </source>
</evidence>
<dbReference type="InterPro" id="IPR041238">
    <property type="entry name" value="Rap1a"/>
</dbReference>
<dbReference type="RefSeq" id="WP_377371856.1">
    <property type="nucleotide sequence ID" value="NZ_JAOTJD010000071.1"/>
</dbReference>
<accession>A0ABW6D0B1</accession>